<organism evidence="2 3">
    <name type="scientific">Photobacterium chitinilyticum</name>
    <dbReference type="NCBI Taxonomy" id="2485123"/>
    <lineage>
        <taxon>Bacteria</taxon>
        <taxon>Pseudomonadati</taxon>
        <taxon>Pseudomonadota</taxon>
        <taxon>Gammaproteobacteria</taxon>
        <taxon>Vibrionales</taxon>
        <taxon>Vibrionaceae</taxon>
        <taxon>Photobacterium</taxon>
    </lineage>
</organism>
<dbReference type="OrthoDB" id="8527419at2"/>
<comment type="caution">
    <text evidence="2">The sequence shown here is derived from an EMBL/GenBank/DDBJ whole genome shotgun (WGS) entry which is preliminary data.</text>
</comment>
<feature type="chain" id="PRO_5019455029" description="Chalcone isomerase domain-containing protein" evidence="1">
    <location>
        <begin position="30"/>
        <end position="175"/>
    </location>
</feature>
<dbReference type="Proteomes" id="UP000287563">
    <property type="component" value="Unassembled WGS sequence"/>
</dbReference>
<evidence type="ECO:0000313" key="3">
    <source>
        <dbReference type="Proteomes" id="UP000287563"/>
    </source>
</evidence>
<reference evidence="2 3" key="1">
    <citation type="submission" date="2018-11" db="EMBL/GenBank/DDBJ databases">
        <title>Photobacterium sp. BEI247 sp. nov., a marine bacterium isolated from Yongle Blue Hole in the South China Sea.</title>
        <authorList>
            <person name="Wang X."/>
        </authorList>
    </citation>
    <scope>NUCLEOTIDE SEQUENCE [LARGE SCALE GENOMIC DNA]</scope>
    <source>
        <strain evidence="3">BEI247</strain>
    </source>
</reference>
<evidence type="ECO:0000256" key="1">
    <source>
        <dbReference type="SAM" id="SignalP"/>
    </source>
</evidence>
<name>A0A444JPA8_9GAMM</name>
<proteinExistence type="predicted"/>
<evidence type="ECO:0008006" key="4">
    <source>
        <dbReference type="Google" id="ProtNLM"/>
    </source>
</evidence>
<dbReference type="EMBL" id="RJLM01000005">
    <property type="protein sequence ID" value="RWX54940.1"/>
    <property type="molecule type" value="Genomic_DNA"/>
</dbReference>
<sequence>MQQTESGGCMKTVMLLLISILLLAVNVNAATPWQSWPAVGDARLTWGPWVIYDSELRTPSGDYRPDSEDLALVIKYQRNIDKEDLLEATDEQWKHLGIPKVKRQQWLNRLAGIWPDVQKGDRLIFVVNRDGGIFYWGNQQIGVLPDKEMSMSFLYIWLSPDTSYPDIRRQLIGKV</sequence>
<protein>
    <recommendedName>
        <fullName evidence="4">Chalcone isomerase domain-containing protein</fullName>
    </recommendedName>
</protein>
<keyword evidence="1" id="KW-0732">Signal</keyword>
<feature type="signal peptide" evidence="1">
    <location>
        <begin position="1"/>
        <end position="29"/>
    </location>
</feature>
<accession>A0A444JPA8</accession>
<evidence type="ECO:0000313" key="2">
    <source>
        <dbReference type="EMBL" id="RWX54940.1"/>
    </source>
</evidence>
<gene>
    <name evidence="2" type="ORF">EDI28_14455</name>
</gene>
<keyword evidence="3" id="KW-1185">Reference proteome</keyword>
<dbReference type="AlphaFoldDB" id="A0A444JPA8"/>